<evidence type="ECO:0000256" key="4">
    <source>
        <dbReference type="ARBA" id="ARBA00023194"/>
    </source>
</evidence>
<evidence type="ECO:0000313" key="6">
    <source>
        <dbReference type="EMBL" id="MCS7477828.1"/>
    </source>
</evidence>
<evidence type="ECO:0000259" key="5">
    <source>
        <dbReference type="Pfam" id="PF02668"/>
    </source>
</evidence>
<evidence type="ECO:0000256" key="1">
    <source>
        <dbReference type="ARBA" id="ARBA00001954"/>
    </source>
</evidence>
<dbReference type="Gene3D" id="3.60.130.10">
    <property type="entry name" value="Clavaminate synthase-like"/>
    <property type="match status" value="1"/>
</dbReference>
<dbReference type="GO" id="GO:0051213">
    <property type="term" value="F:dioxygenase activity"/>
    <property type="evidence" value="ECO:0007669"/>
    <property type="project" value="UniProtKB-KW"/>
</dbReference>
<dbReference type="GO" id="GO:0017000">
    <property type="term" value="P:antibiotic biosynthetic process"/>
    <property type="evidence" value="ECO:0007669"/>
    <property type="project" value="UniProtKB-KW"/>
</dbReference>
<organism evidence="6 7">
    <name type="scientific">Umezawaea endophytica</name>
    <dbReference type="NCBI Taxonomy" id="1654476"/>
    <lineage>
        <taxon>Bacteria</taxon>
        <taxon>Bacillati</taxon>
        <taxon>Actinomycetota</taxon>
        <taxon>Actinomycetes</taxon>
        <taxon>Pseudonocardiales</taxon>
        <taxon>Pseudonocardiaceae</taxon>
        <taxon>Umezawaea</taxon>
    </lineage>
</organism>
<sequence>MDFHLQRHGWSAEFLDAVRRDDFTGDAARDERARLRELVREHVDAGAGFLVMTGLDAVDPERYEAALLWASDVLGEVMAQDKAGTLVRQVRNRGTTIGEGESARYADSRHGGHLHTDGAERSFPLPDYFTLLCVRAAKTGGSLRLVPVERVRDRLAAEPDVLTSLQQDFHFDRRGDQAPGEPATVRKPVLFTTDSGQAGVTYLRRYIDVGHGHPDVAALTGAQRHALDAFDSALDDPALAVEGRMAAGELAVFNNLRMLHGRTEFDDHADADRARLLYRTWIQRKPSVHSGQDVDR</sequence>
<evidence type="ECO:0000256" key="3">
    <source>
        <dbReference type="ARBA" id="ARBA00023004"/>
    </source>
</evidence>
<reference evidence="6" key="1">
    <citation type="submission" date="2022-08" db="EMBL/GenBank/DDBJ databases">
        <authorList>
            <person name="Tistechok S."/>
            <person name="Samborskyy M."/>
            <person name="Roman I."/>
        </authorList>
    </citation>
    <scope>NUCLEOTIDE SEQUENCE</scope>
    <source>
        <strain evidence="6">DSM 103496</strain>
    </source>
</reference>
<feature type="domain" description="TauD/TfdA-like" evidence="5">
    <location>
        <begin position="22"/>
        <end position="281"/>
    </location>
</feature>
<dbReference type="InterPro" id="IPR042098">
    <property type="entry name" value="TauD-like_sf"/>
</dbReference>
<dbReference type="Pfam" id="PF02668">
    <property type="entry name" value="TauD"/>
    <property type="match status" value="1"/>
</dbReference>
<keyword evidence="4" id="KW-0045">Antibiotic biosynthesis</keyword>
<dbReference type="InterPro" id="IPR003819">
    <property type="entry name" value="TauD/TfdA-like"/>
</dbReference>
<dbReference type="RefSeq" id="WP_259623337.1">
    <property type="nucleotide sequence ID" value="NZ_JANYMP010000005.1"/>
</dbReference>
<protein>
    <submittedName>
        <fullName evidence="6">TauD/TfdA family dioxygenase</fullName>
    </submittedName>
</protein>
<dbReference type="PANTHER" id="PTHR10696">
    <property type="entry name" value="GAMMA-BUTYROBETAINE HYDROXYLASE-RELATED"/>
    <property type="match status" value="1"/>
</dbReference>
<accession>A0A9X2VJL9</accession>
<dbReference type="AlphaFoldDB" id="A0A9X2VJL9"/>
<keyword evidence="2" id="KW-0560">Oxidoreductase</keyword>
<evidence type="ECO:0000313" key="7">
    <source>
        <dbReference type="Proteomes" id="UP001141259"/>
    </source>
</evidence>
<dbReference type="InterPro" id="IPR050411">
    <property type="entry name" value="AlphaKG_dependent_hydroxylases"/>
</dbReference>
<keyword evidence="3" id="KW-0408">Iron</keyword>
<dbReference type="PANTHER" id="PTHR10696:SF56">
    <property type="entry name" value="TAUD_TFDA-LIKE DOMAIN-CONTAINING PROTEIN"/>
    <property type="match status" value="1"/>
</dbReference>
<proteinExistence type="predicted"/>
<name>A0A9X2VJL9_9PSEU</name>
<dbReference type="EMBL" id="JANYMP010000005">
    <property type="protein sequence ID" value="MCS7477828.1"/>
    <property type="molecule type" value="Genomic_DNA"/>
</dbReference>
<dbReference type="Proteomes" id="UP001141259">
    <property type="component" value="Unassembled WGS sequence"/>
</dbReference>
<evidence type="ECO:0000256" key="2">
    <source>
        <dbReference type="ARBA" id="ARBA00023002"/>
    </source>
</evidence>
<keyword evidence="7" id="KW-1185">Reference proteome</keyword>
<keyword evidence="6" id="KW-0223">Dioxygenase</keyword>
<gene>
    <name evidence="6" type="ORF">NZH93_13265</name>
</gene>
<dbReference type="SUPFAM" id="SSF51197">
    <property type="entry name" value="Clavaminate synthase-like"/>
    <property type="match status" value="1"/>
</dbReference>
<comment type="caution">
    <text evidence="6">The sequence shown here is derived from an EMBL/GenBank/DDBJ whole genome shotgun (WGS) entry which is preliminary data.</text>
</comment>
<comment type="cofactor">
    <cofactor evidence="1">
        <name>Fe(2+)</name>
        <dbReference type="ChEBI" id="CHEBI:29033"/>
    </cofactor>
</comment>